<dbReference type="GO" id="GO:0000976">
    <property type="term" value="F:transcription cis-regulatory region binding"/>
    <property type="evidence" value="ECO:0007669"/>
    <property type="project" value="TreeGrafter"/>
</dbReference>
<evidence type="ECO:0000313" key="5">
    <source>
        <dbReference type="EMBL" id="CNI01933.1"/>
    </source>
</evidence>
<dbReference type="Proteomes" id="UP000044625">
    <property type="component" value="Unassembled WGS sequence"/>
</dbReference>
<comment type="similarity">
    <text evidence="1">Belongs to the LysR transcriptional regulatory family.</text>
</comment>
<dbReference type="GO" id="GO:0003700">
    <property type="term" value="F:DNA-binding transcription factor activity"/>
    <property type="evidence" value="ECO:0007669"/>
    <property type="project" value="InterPro"/>
</dbReference>
<evidence type="ECO:0000259" key="4">
    <source>
        <dbReference type="PROSITE" id="PS50931"/>
    </source>
</evidence>
<feature type="domain" description="HTH lysR-type" evidence="4">
    <location>
        <begin position="6"/>
        <end position="59"/>
    </location>
</feature>
<evidence type="ECO:0000256" key="2">
    <source>
        <dbReference type="ARBA" id="ARBA00023015"/>
    </source>
</evidence>
<evidence type="ECO:0000256" key="3">
    <source>
        <dbReference type="ARBA" id="ARBA00023163"/>
    </source>
</evidence>
<dbReference type="InterPro" id="IPR036390">
    <property type="entry name" value="WH_DNA-bd_sf"/>
</dbReference>
<dbReference type="PANTHER" id="PTHR30126:SF22">
    <property type="entry name" value="HTH-TYPE TRANSCRIPTIONAL REGULATOR YHAJ-RELATED"/>
    <property type="match status" value="1"/>
</dbReference>
<dbReference type="PROSITE" id="PS50931">
    <property type="entry name" value="HTH_LYSR"/>
    <property type="match status" value="1"/>
</dbReference>
<evidence type="ECO:0000313" key="6">
    <source>
        <dbReference type="EMBL" id="CRY63654.1"/>
    </source>
</evidence>
<evidence type="ECO:0000256" key="1">
    <source>
        <dbReference type="ARBA" id="ARBA00009437"/>
    </source>
</evidence>
<keyword evidence="2" id="KW-0805">Transcription regulation</keyword>
<proteinExistence type="inferred from homology"/>
<dbReference type="RefSeq" id="WP_049613792.1">
    <property type="nucleotide sequence ID" value="NZ_CAWMMU010000001.1"/>
</dbReference>
<name>A0A0T9Q9F0_9GAMM</name>
<reference evidence="6 7" key="1">
    <citation type="submission" date="2015-03" db="EMBL/GenBank/DDBJ databases">
        <authorList>
            <consortium name="Pathogen Informatics"/>
            <person name="Murphy D."/>
        </authorList>
    </citation>
    <scope>NUCLEOTIDE SEQUENCE [LARGE SCALE GENOMIC DNA]</scope>
    <source>
        <strain evidence="6">Type strain: CIP110230</strain>
        <strain evidence="7">type strain: CIP110230</strain>
    </source>
</reference>
<gene>
    <name evidence="5" type="primary">abgR_2</name>
    <name evidence="6" type="synonym">abgR_1</name>
    <name evidence="5" type="ORF">ERS008529_02825</name>
    <name evidence="6" type="ORF">ERS137968_00340</name>
</gene>
<dbReference type="OrthoDB" id="646694at2"/>
<accession>A0A0T9Q9F0</accession>
<protein>
    <submittedName>
        <fullName evidence="5 6">LysR family transcriptional regulator</fullName>
    </submittedName>
</protein>
<dbReference type="AlphaFoldDB" id="A0A0T9Q9F0"/>
<dbReference type="InterPro" id="IPR000847">
    <property type="entry name" value="LysR_HTH_N"/>
</dbReference>
<dbReference type="PANTHER" id="PTHR30126">
    <property type="entry name" value="HTH-TYPE TRANSCRIPTIONAL REGULATOR"/>
    <property type="match status" value="1"/>
</dbReference>
<sequence>MFVSGLLKAFVVTARKKSLKNAAKELFITASPLSRRIKIFEDKLGGDLFIRGKDGVTLNQKGMDIYNAILPYYEYLISLENDFIEENNHNRKKQTIKKSLGILIDHDIPSFMSNFTYNHPGEINIYTHDSMDLNLINILHNSEIDAIISTNTLTVDDDRFGVVNIKPEVINIAYQAGLNRDLVLNGTIIITPSLLKAASSHNTLKCNNFNNSLISLGIKNVISMPEITSHLSKIEKGEVIGLVPSSMSDFIKDKFKGISIFPFLILDDEIKIERNVYFLKEKENIIFERLISKLSLSMNY</sequence>
<reference evidence="5" key="2">
    <citation type="submission" date="2015-03" db="EMBL/GenBank/DDBJ databases">
        <authorList>
            <person name="Murphy D."/>
        </authorList>
    </citation>
    <scope>NUCLEOTIDE SEQUENCE [LARGE SCALE GENOMIC DNA]</scope>
    <source>
        <strain evidence="5">A125KOH2</strain>
    </source>
</reference>
<dbReference type="EMBL" id="CQAZ01000024">
    <property type="protein sequence ID" value="CNI01933.1"/>
    <property type="molecule type" value="Genomic_DNA"/>
</dbReference>
<dbReference type="Pfam" id="PF00126">
    <property type="entry name" value="HTH_1"/>
    <property type="match status" value="1"/>
</dbReference>
<evidence type="ECO:0000313" key="8">
    <source>
        <dbReference type="Proteomes" id="UP000045840"/>
    </source>
</evidence>
<dbReference type="InterPro" id="IPR036388">
    <property type="entry name" value="WH-like_DNA-bd_sf"/>
</dbReference>
<keyword evidence="7" id="KW-1185">Reference proteome</keyword>
<dbReference type="Gene3D" id="1.10.10.10">
    <property type="entry name" value="Winged helix-like DNA-binding domain superfamily/Winged helix DNA-binding domain"/>
    <property type="match status" value="1"/>
</dbReference>
<reference evidence="8" key="3">
    <citation type="submission" date="2015-03" db="EMBL/GenBank/DDBJ databases">
        <authorList>
            <consortium name="Pathogen Informatics"/>
        </authorList>
    </citation>
    <scope>NUCLEOTIDE SEQUENCE [LARGE SCALE GENOMIC DNA]</scope>
    <source>
        <strain evidence="8">A125KOH2</strain>
    </source>
</reference>
<dbReference type="SUPFAM" id="SSF46785">
    <property type="entry name" value="Winged helix' DNA-binding domain"/>
    <property type="match status" value="1"/>
</dbReference>
<dbReference type="Proteomes" id="UP000045840">
    <property type="component" value="Unassembled WGS sequence"/>
</dbReference>
<organism evidence="5 8">
    <name type="scientific">Yersinia pekkanenii</name>
    <dbReference type="NCBI Taxonomy" id="1288385"/>
    <lineage>
        <taxon>Bacteria</taxon>
        <taxon>Pseudomonadati</taxon>
        <taxon>Pseudomonadota</taxon>
        <taxon>Gammaproteobacteria</taxon>
        <taxon>Enterobacterales</taxon>
        <taxon>Yersiniaceae</taxon>
        <taxon>Yersinia</taxon>
    </lineage>
</organism>
<evidence type="ECO:0000313" key="7">
    <source>
        <dbReference type="Proteomes" id="UP000044625"/>
    </source>
</evidence>
<keyword evidence="3" id="KW-0804">Transcription</keyword>
<dbReference type="STRING" id="1288385.ERS137968_00340"/>
<dbReference type="EMBL" id="CWJL01000001">
    <property type="protein sequence ID" value="CRY63654.1"/>
    <property type="molecule type" value="Genomic_DNA"/>
</dbReference>